<gene>
    <name evidence="1" type="ORF">VB695_14280</name>
</gene>
<evidence type="ECO:0000313" key="2">
    <source>
        <dbReference type="Proteomes" id="UP001303285"/>
    </source>
</evidence>
<dbReference type="EMBL" id="JAYGHK010000044">
    <property type="protein sequence ID" value="MEA5609217.1"/>
    <property type="molecule type" value="Genomic_DNA"/>
</dbReference>
<accession>A0ABU5USX6</accession>
<sequence>MKRLLDVVLLADEKLEVRYHLRHLDSRKRQNYFGETSRRVAENEWVKRLEF</sequence>
<dbReference type="Proteomes" id="UP001303285">
    <property type="component" value="Unassembled WGS sequence"/>
</dbReference>
<proteinExistence type="predicted"/>
<protein>
    <submittedName>
        <fullName evidence="1">Uncharacterized protein</fullName>
    </submittedName>
</protein>
<evidence type="ECO:0000313" key="1">
    <source>
        <dbReference type="EMBL" id="MEA5609217.1"/>
    </source>
</evidence>
<keyword evidence="2" id="KW-1185">Reference proteome</keyword>
<organism evidence="1 2">
    <name type="scientific">Nodularia spumigena UHCC 0060</name>
    <dbReference type="NCBI Taxonomy" id="3110300"/>
    <lineage>
        <taxon>Bacteria</taxon>
        <taxon>Bacillati</taxon>
        <taxon>Cyanobacteriota</taxon>
        <taxon>Cyanophyceae</taxon>
        <taxon>Nostocales</taxon>
        <taxon>Nodulariaceae</taxon>
        <taxon>Nodularia</taxon>
    </lineage>
</organism>
<name>A0ABU5USX6_NODSP</name>
<reference evidence="1 2" key="1">
    <citation type="submission" date="2023-12" db="EMBL/GenBank/DDBJ databases">
        <title>Baltic Sea Cyanobacteria.</title>
        <authorList>
            <person name="Delbaje E."/>
            <person name="Fewer D.P."/>
            <person name="Shishido T.K."/>
        </authorList>
    </citation>
    <scope>NUCLEOTIDE SEQUENCE [LARGE SCALE GENOMIC DNA]</scope>
    <source>
        <strain evidence="1 2">UHCC 0060</strain>
    </source>
</reference>
<comment type="caution">
    <text evidence="1">The sequence shown here is derived from an EMBL/GenBank/DDBJ whole genome shotgun (WGS) entry which is preliminary data.</text>
</comment>